<dbReference type="Proteomes" id="UP001608902">
    <property type="component" value="Unassembled WGS sequence"/>
</dbReference>
<evidence type="ECO:0000256" key="3">
    <source>
        <dbReference type="ARBA" id="ARBA00022898"/>
    </source>
</evidence>
<organism evidence="5 6">
    <name type="scientific">Gnathostoma spinigerum</name>
    <dbReference type="NCBI Taxonomy" id="75299"/>
    <lineage>
        <taxon>Eukaryota</taxon>
        <taxon>Metazoa</taxon>
        <taxon>Ecdysozoa</taxon>
        <taxon>Nematoda</taxon>
        <taxon>Chromadorea</taxon>
        <taxon>Rhabditida</taxon>
        <taxon>Spirurina</taxon>
        <taxon>Gnathostomatomorpha</taxon>
        <taxon>Gnathostomatoidea</taxon>
        <taxon>Gnathostomatidae</taxon>
        <taxon>Gnathostoma</taxon>
    </lineage>
</organism>
<sequence length="89" mass="9846">MALSSCCLSVARLPAQLRSAFGSVSYHAYHHDHSKQSFADFRSDTVTKPTEGMRDAMRNALVGDDVFREDPTVRIYVMAQIAVAKVSIL</sequence>
<feature type="domain" description="Aromatic amino acid beta-eliminating lyase/threonine aldolase" evidence="4">
    <location>
        <begin position="40"/>
        <end position="74"/>
    </location>
</feature>
<dbReference type="AlphaFoldDB" id="A0ABD6ES35"/>
<accession>A0ABD6ES35</accession>
<protein>
    <recommendedName>
        <fullName evidence="4">Aromatic amino acid beta-eliminating lyase/threonine aldolase domain-containing protein</fullName>
    </recommendedName>
</protein>
<dbReference type="InterPro" id="IPR015424">
    <property type="entry name" value="PyrdxlP-dep_Trfase"/>
</dbReference>
<dbReference type="InterPro" id="IPR001597">
    <property type="entry name" value="ArAA_b-elim_lyase/Thr_aldolase"/>
</dbReference>
<dbReference type="InterPro" id="IPR015421">
    <property type="entry name" value="PyrdxlP-dep_Trfase_major"/>
</dbReference>
<dbReference type="Gene3D" id="3.40.640.10">
    <property type="entry name" value="Type I PLP-dependent aspartate aminotransferase-like (Major domain)"/>
    <property type="match status" value="1"/>
</dbReference>
<evidence type="ECO:0000256" key="2">
    <source>
        <dbReference type="ARBA" id="ARBA00006966"/>
    </source>
</evidence>
<evidence type="ECO:0000313" key="6">
    <source>
        <dbReference type="Proteomes" id="UP001608902"/>
    </source>
</evidence>
<dbReference type="PANTHER" id="PTHR48097:SF9">
    <property type="entry name" value="L-THREONINE ALDOLASE"/>
    <property type="match status" value="1"/>
</dbReference>
<keyword evidence="3" id="KW-0663">Pyridoxal phosphate</keyword>
<comment type="similarity">
    <text evidence="2">Belongs to the threonine aldolase family.</text>
</comment>
<name>A0ABD6ES35_9BILA</name>
<dbReference type="SUPFAM" id="SSF53383">
    <property type="entry name" value="PLP-dependent transferases"/>
    <property type="match status" value="1"/>
</dbReference>
<evidence type="ECO:0000259" key="4">
    <source>
        <dbReference type="Pfam" id="PF01212"/>
    </source>
</evidence>
<comment type="cofactor">
    <cofactor evidence="1">
        <name>pyridoxal 5'-phosphate</name>
        <dbReference type="ChEBI" id="CHEBI:597326"/>
    </cofactor>
</comment>
<gene>
    <name evidence="5" type="ORF">AB6A40_006537</name>
</gene>
<comment type="caution">
    <text evidence="5">The sequence shown here is derived from an EMBL/GenBank/DDBJ whole genome shotgun (WGS) entry which is preliminary data.</text>
</comment>
<reference evidence="5 6" key="1">
    <citation type="submission" date="2024-08" db="EMBL/GenBank/DDBJ databases">
        <title>Gnathostoma spinigerum genome.</title>
        <authorList>
            <person name="Gonzalez-Bertolin B."/>
            <person name="Monzon S."/>
            <person name="Zaballos A."/>
            <person name="Jimenez P."/>
            <person name="Dekumyoy P."/>
            <person name="Varona S."/>
            <person name="Cuesta I."/>
            <person name="Sumanam S."/>
            <person name="Adisakwattana P."/>
            <person name="Gasser R.B."/>
            <person name="Hernandez-Gonzalez A."/>
            <person name="Young N.D."/>
            <person name="Perteguer M.J."/>
        </authorList>
    </citation>
    <scope>NUCLEOTIDE SEQUENCE [LARGE SCALE GENOMIC DNA]</scope>
    <source>
        <strain evidence="5">AL3</strain>
        <tissue evidence="5">Liver</tissue>
    </source>
</reference>
<dbReference type="Pfam" id="PF01212">
    <property type="entry name" value="Beta_elim_lyase"/>
    <property type="match status" value="1"/>
</dbReference>
<proteinExistence type="inferred from homology"/>
<evidence type="ECO:0000313" key="5">
    <source>
        <dbReference type="EMBL" id="MFH4979828.1"/>
    </source>
</evidence>
<keyword evidence="6" id="KW-1185">Reference proteome</keyword>
<dbReference type="PANTHER" id="PTHR48097">
    <property type="entry name" value="L-THREONINE ALDOLASE-RELATED"/>
    <property type="match status" value="1"/>
</dbReference>
<dbReference type="EMBL" id="JBGFUD010004691">
    <property type="protein sequence ID" value="MFH4979828.1"/>
    <property type="molecule type" value="Genomic_DNA"/>
</dbReference>
<evidence type="ECO:0000256" key="1">
    <source>
        <dbReference type="ARBA" id="ARBA00001933"/>
    </source>
</evidence>